<proteinExistence type="predicted"/>
<evidence type="ECO:0000313" key="1">
    <source>
        <dbReference type="EMBL" id="MAG17853.1"/>
    </source>
</evidence>
<protein>
    <submittedName>
        <fullName evidence="1">Uncharacterized protein</fullName>
    </submittedName>
</protein>
<reference evidence="2" key="1">
    <citation type="submission" date="2017-09" db="EMBL/GenBank/DDBJ databases">
        <title>The Reconstruction of 2,631 Draft Metagenome-Assembled Genomes from the Global Oceans.</title>
        <authorList>
            <person name="Tully B.J."/>
            <person name="Graham E.D."/>
            <person name="Heidelberg J.F."/>
        </authorList>
    </citation>
    <scope>NUCLEOTIDE SEQUENCE [LARGE SCALE GENOMIC DNA]</scope>
</reference>
<name>A0A2D6LNU1_9ARCH</name>
<dbReference type="AlphaFoldDB" id="A0A2D6LNU1"/>
<sequence length="226" mass="26431">MAPFKPRENFTARNQRIFKDEEAAIMEGRAYIGLICPGKDLLRFGRKFLLSFPEQIVRGKKRTRYVIGLSKGVNESNFVVGLRLESQTGERERNLGSVSLGFDKDSVIMIPNGHFGEQPMLDRFKHITEKPWANYLVELIEEHARKNGFQQVKIPVPESLYYYKNPVNVDSERETEQVRRRMRTFYGNVARAMHYERKESKNLVRWLQKLAKGNPETKATYFVKKL</sequence>
<dbReference type="EMBL" id="NZBD01000001">
    <property type="protein sequence ID" value="MAG17853.1"/>
    <property type="molecule type" value="Genomic_DNA"/>
</dbReference>
<evidence type="ECO:0000313" key="2">
    <source>
        <dbReference type="Proteomes" id="UP000226712"/>
    </source>
</evidence>
<comment type="caution">
    <text evidence="1">The sequence shown here is derived from an EMBL/GenBank/DDBJ whole genome shotgun (WGS) entry which is preliminary data.</text>
</comment>
<organism evidence="1 2">
    <name type="scientific">Candidatus Iainarchaeum sp</name>
    <dbReference type="NCBI Taxonomy" id="3101447"/>
    <lineage>
        <taxon>Archaea</taxon>
        <taxon>Candidatus Iainarchaeota</taxon>
        <taxon>Candidatus Iainarchaeia</taxon>
        <taxon>Candidatus Iainarchaeales</taxon>
        <taxon>Candidatus Iainarchaeaceae</taxon>
        <taxon>Candidatus Iainarchaeum</taxon>
    </lineage>
</organism>
<dbReference type="Proteomes" id="UP000226712">
    <property type="component" value="Unassembled WGS sequence"/>
</dbReference>
<gene>
    <name evidence="1" type="ORF">CL944_00055</name>
</gene>
<accession>A0A2D6LNU1</accession>